<reference evidence="14 15" key="1">
    <citation type="journal article" date="2013" name="Genome Announc.">
        <title>Genome Sequence of the Obligate Gammaproteobacterial Methanotroph Methylomicrobium album Strain BG8.</title>
        <authorList>
            <person name="Kits K.D."/>
            <person name="Kalyuzhnaya M.G."/>
            <person name="Klotz M.G."/>
            <person name="Jetten M.S."/>
            <person name="Op den Camp H.J."/>
            <person name="Vuilleumier S."/>
            <person name="Bringel F."/>
            <person name="Dispirito A.A."/>
            <person name="Murrell J.C."/>
            <person name="Bruce D."/>
            <person name="Cheng J.F."/>
            <person name="Copeland A."/>
            <person name="Goodwin L."/>
            <person name="Hauser L."/>
            <person name="Lajus A."/>
            <person name="Land M.L."/>
            <person name="Lapidus A."/>
            <person name="Lucas S."/>
            <person name="Medigue C."/>
            <person name="Pitluck S."/>
            <person name="Woyke T."/>
            <person name="Zeytun A."/>
            <person name="Stein L.Y."/>
        </authorList>
    </citation>
    <scope>NUCLEOTIDE SEQUENCE [LARGE SCALE GENOMIC DNA]</scope>
    <source>
        <strain evidence="14 15">BG8</strain>
    </source>
</reference>
<evidence type="ECO:0000256" key="12">
    <source>
        <dbReference type="PIRSR" id="PIRSR000178-1"/>
    </source>
</evidence>
<evidence type="ECO:0000256" key="4">
    <source>
        <dbReference type="ARBA" id="ARBA00020076"/>
    </source>
</evidence>
<keyword evidence="5 12" id="KW-0349">Heme</keyword>
<dbReference type="PANTHER" id="PTHR10978">
    <property type="entry name" value="SUCCINATE DEHYDROGENASE CYTOCHROME B560 SUBUNIT"/>
    <property type="match status" value="1"/>
</dbReference>
<evidence type="ECO:0000256" key="7">
    <source>
        <dbReference type="ARBA" id="ARBA00022723"/>
    </source>
</evidence>
<evidence type="ECO:0000256" key="3">
    <source>
        <dbReference type="ARBA" id="ARBA00007244"/>
    </source>
</evidence>
<dbReference type="NCBIfam" id="TIGR02970">
    <property type="entry name" value="succ_dehyd_cytB"/>
    <property type="match status" value="1"/>
</dbReference>
<keyword evidence="8 13" id="KW-1133">Transmembrane helix</keyword>
<accession>H8GQF2</accession>
<dbReference type="GO" id="GO:0009055">
    <property type="term" value="F:electron transfer activity"/>
    <property type="evidence" value="ECO:0007669"/>
    <property type="project" value="InterPro"/>
</dbReference>
<dbReference type="STRING" id="686340.Metal_2018"/>
<evidence type="ECO:0000256" key="8">
    <source>
        <dbReference type="ARBA" id="ARBA00022989"/>
    </source>
</evidence>
<dbReference type="RefSeq" id="WP_005371917.1">
    <property type="nucleotide sequence ID" value="NZ_CM001475.1"/>
</dbReference>
<dbReference type="Proteomes" id="UP000005090">
    <property type="component" value="Chromosome"/>
</dbReference>
<evidence type="ECO:0000256" key="11">
    <source>
        <dbReference type="ARBA" id="ARBA00025912"/>
    </source>
</evidence>
<dbReference type="eggNOG" id="COG2009">
    <property type="taxonomic scope" value="Bacteria"/>
</dbReference>
<dbReference type="EMBL" id="CM001475">
    <property type="protein sequence ID" value="EIC29779.1"/>
    <property type="molecule type" value="Genomic_DNA"/>
</dbReference>
<gene>
    <name evidence="14" type="ORF">Metal_2018</name>
</gene>
<dbReference type="InterPro" id="IPR000701">
    <property type="entry name" value="SuccDH_FuR_B_TM-su"/>
</dbReference>
<keyword evidence="9 12" id="KW-0408">Iron</keyword>
<dbReference type="GO" id="GO:0016020">
    <property type="term" value="C:membrane"/>
    <property type="evidence" value="ECO:0007669"/>
    <property type="project" value="UniProtKB-SubCell"/>
</dbReference>
<dbReference type="InterPro" id="IPR034804">
    <property type="entry name" value="SQR/QFR_C/D"/>
</dbReference>
<dbReference type="InterPro" id="IPR018495">
    <property type="entry name" value="Succ_DH_cyt_bsu_CS"/>
</dbReference>
<evidence type="ECO:0000256" key="9">
    <source>
        <dbReference type="ARBA" id="ARBA00023004"/>
    </source>
</evidence>
<dbReference type="SUPFAM" id="SSF81343">
    <property type="entry name" value="Fumarate reductase respiratory complex transmembrane subunits"/>
    <property type="match status" value="1"/>
</dbReference>
<evidence type="ECO:0000256" key="1">
    <source>
        <dbReference type="ARBA" id="ARBA00004050"/>
    </source>
</evidence>
<comment type="similarity">
    <text evidence="3">Belongs to the cytochrome b560 family.</text>
</comment>
<dbReference type="AlphaFoldDB" id="H8GQF2"/>
<proteinExistence type="inferred from homology"/>
<keyword evidence="15" id="KW-1185">Reference proteome</keyword>
<feature type="transmembrane region" description="Helical" evidence="13">
    <location>
        <begin position="70"/>
        <end position="91"/>
    </location>
</feature>
<dbReference type="InterPro" id="IPR014314">
    <property type="entry name" value="Succ_DH_cytb556"/>
</dbReference>
<dbReference type="CDD" id="cd03499">
    <property type="entry name" value="SQR_TypeC_SdhC"/>
    <property type="match status" value="1"/>
</dbReference>
<comment type="cofactor">
    <cofactor evidence="12">
        <name>heme</name>
        <dbReference type="ChEBI" id="CHEBI:30413"/>
    </cofactor>
    <text evidence="12">The heme is bound between the two transmembrane subunits.</text>
</comment>
<keyword evidence="6 13" id="KW-0812">Transmembrane</keyword>
<dbReference type="PROSITE" id="PS01001">
    <property type="entry name" value="SDH_CYT_2"/>
    <property type="match status" value="1"/>
</dbReference>
<dbReference type="GO" id="GO:0046872">
    <property type="term" value="F:metal ion binding"/>
    <property type="evidence" value="ECO:0007669"/>
    <property type="project" value="UniProtKB-KW"/>
</dbReference>
<evidence type="ECO:0000256" key="13">
    <source>
        <dbReference type="SAM" id="Phobius"/>
    </source>
</evidence>
<evidence type="ECO:0000313" key="14">
    <source>
        <dbReference type="EMBL" id="EIC29779.1"/>
    </source>
</evidence>
<evidence type="ECO:0000313" key="15">
    <source>
        <dbReference type="Proteomes" id="UP000005090"/>
    </source>
</evidence>
<dbReference type="Pfam" id="PF01127">
    <property type="entry name" value="Sdh_cyt"/>
    <property type="match status" value="1"/>
</dbReference>
<dbReference type="Gene3D" id="1.20.1300.10">
    <property type="entry name" value="Fumarate reductase/succinate dehydrogenase, transmembrane subunit"/>
    <property type="match status" value="1"/>
</dbReference>
<comment type="subunit">
    <text evidence="11">Part of an enzyme complex containing four subunits: a flavoprotein, an iron-sulfur protein, plus two membrane-anchoring proteins, SdhC and SdhD. The complex can form homotrimers.</text>
</comment>
<comment type="function">
    <text evidence="1">Membrane-anchoring subunit of succinate dehydrogenase (SDH).</text>
</comment>
<dbReference type="PANTHER" id="PTHR10978:SF5">
    <property type="entry name" value="SUCCINATE DEHYDROGENASE CYTOCHROME B560 SUBUNIT, MITOCHONDRIAL"/>
    <property type="match status" value="1"/>
</dbReference>
<organism evidence="14 15">
    <name type="scientific">Methylomicrobium album BG8</name>
    <dbReference type="NCBI Taxonomy" id="686340"/>
    <lineage>
        <taxon>Bacteria</taxon>
        <taxon>Pseudomonadati</taxon>
        <taxon>Pseudomonadota</taxon>
        <taxon>Gammaproteobacteria</taxon>
        <taxon>Methylococcales</taxon>
        <taxon>Methylococcaceae</taxon>
        <taxon>Methylomicrobium</taxon>
    </lineage>
</organism>
<evidence type="ECO:0000256" key="5">
    <source>
        <dbReference type="ARBA" id="ARBA00022617"/>
    </source>
</evidence>
<dbReference type="PIRSF" id="PIRSF000178">
    <property type="entry name" value="SDH_cyt_b560"/>
    <property type="match status" value="1"/>
</dbReference>
<dbReference type="PROSITE" id="PS01000">
    <property type="entry name" value="SDH_CYT_1"/>
    <property type="match status" value="1"/>
</dbReference>
<keyword evidence="7 12" id="KW-0479">Metal-binding</keyword>
<sequence length="130" mass="14126">MNAPHPRPLSPHLQVYRLPLTAVLSITHRITGVLLSAGLLFVVCLLSALAAGPEAYASVQAVAGSGWMRFLGWAFIYALFFHLCHGVRHLIWDAGQGFEAGTLNRYAWIELAASVLLTLAVFVLSNRDGL</sequence>
<evidence type="ECO:0000256" key="6">
    <source>
        <dbReference type="ARBA" id="ARBA00022692"/>
    </source>
</evidence>
<feature type="transmembrane region" description="Helical" evidence="13">
    <location>
        <begin position="106"/>
        <end position="124"/>
    </location>
</feature>
<evidence type="ECO:0000256" key="2">
    <source>
        <dbReference type="ARBA" id="ARBA00004141"/>
    </source>
</evidence>
<evidence type="ECO:0000256" key="10">
    <source>
        <dbReference type="ARBA" id="ARBA00023136"/>
    </source>
</evidence>
<protein>
    <recommendedName>
        <fullName evidence="4">Succinate dehydrogenase cytochrome b556 subunit</fullName>
    </recommendedName>
</protein>
<feature type="transmembrane region" description="Helical" evidence="13">
    <location>
        <begin position="26"/>
        <end position="49"/>
    </location>
</feature>
<dbReference type="GO" id="GO:0006099">
    <property type="term" value="P:tricarboxylic acid cycle"/>
    <property type="evidence" value="ECO:0007669"/>
    <property type="project" value="InterPro"/>
</dbReference>
<comment type="subcellular location">
    <subcellularLocation>
        <location evidence="2">Membrane</location>
        <topology evidence="2">Multi-pass membrane protein</topology>
    </subcellularLocation>
</comment>
<name>H8GQF2_METAL</name>
<feature type="binding site" description="axial binding residue" evidence="12">
    <location>
        <position position="82"/>
    </location>
    <ligand>
        <name>heme</name>
        <dbReference type="ChEBI" id="CHEBI:30413"/>
        <note>ligand shared with second transmembrane subunit</note>
    </ligand>
    <ligandPart>
        <name>Fe</name>
        <dbReference type="ChEBI" id="CHEBI:18248"/>
    </ligandPart>
</feature>
<keyword evidence="10 13" id="KW-0472">Membrane</keyword>
<dbReference type="HOGENOM" id="CLU_094691_3_1_6"/>